<dbReference type="AlphaFoldDB" id="A0A8J6NE35"/>
<dbReference type="EMBL" id="JACNJZ010000107">
    <property type="protein sequence ID" value="MBC8317792.1"/>
    <property type="molecule type" value="Genomic_DNA"/>
</dbReference>
<organism evidence="1 2">
    <name type="scientific">Candidatus Desulfobia pelagia</name>
    <dbReference type="NCBI Taxonomy" id="2841692"/>
    <lineage>
        <taxon>Bacteria</taxon>
        <taxon>Pseudomonadati</taxon>
        <taxon>Thermodesulfobacteriota</taxon>
        <taxon>Desulfobulbia</taxon>
        <taxon>Desulfobulbales</taxon>
        <taxon>Desulfobulbaceae</taxon>
        <taxon>Candidatus Desulfobia</taxon>
    </lineage>
</organism>
<dbReference type="InterPro" id="IPR032587">
    <property type="entry name" value="DUF4911"/>
</dbReference>
<evidence type="ECO:0000313" key="2">
    <source>
        <dbReference type="Proteomes" id="UP000614424"/>
    </source>
</evidence>
<sequence length="67" mass="7657">MQTKKLYLRINPAKIHFFKSILEGYEGLAMMSTLDGKQGLVSVRYSEEAQRDVLLLLEDLSPLLSKE</sequence>
<gene>
    <name evidence="1" type="ORF">H8E41_07780</name>
</gene>
<reference evidence="1 2" key="1">
    <citation type="submission" date="2020-08" db="EMBL/GenBank/DDBJ databases">
        <title>Bridging the membrane lipid divide: bacteria of the FCB group superphylum have the potential to synthesize archaeal ether lipids.</title>
        <authorList>
            <person name="Villanueva L."/>
            <person name="Von Meijenfeldt F.A.B."/>
            <person name="Westbye A.B."/>
            <person name="Yadav S."/>
            <person name="Hopmans E.C."/>
            <person name="Dutilh B.E."/>
            <person name="Sinninghe Damste J.S."/>
        </authorList>
    </citation>
    <scope>NUCLEOTIDE SEQUENCE [LARGE SCALE GENOMIC DNA]</scope>
    <source>
        <strain evidence="1">NIOZ-UU47</strain>
    </source>
</reference>
<dbReference type="Proteomes" id="UP000614424">
    <property type="component" value="Unassembled WGS sequence"/>
</dbReference>
<evidence type="ECO:0000313" key="1">
    <source>
        <dbReference type="EMBL" id="MBC8317792.1"/>
    </source>
</evidence>
<proteinExistence type="predicted"/>
<comment type="caution">
    <text evidence="1">The sequence shown here is derived from an EMBL/GenBank/DDBJ whole genome shotgun (WGS) entry which is preliminary data.</text>
</comment>
<name>A0A8J6NE35_9BACT</name>
<accession>A0A8J6NE35</accession>
<protein>
    <submittedName>
        <fullName evidence="1">DUF4911 domain-containing protein</fullName>
    </submittedName>
</protein>
<dbReference type="Pfam" id="PF16256">
    <property type="entry name" value="DUF4911"/>
    <property type="match status" value="1"/>
</dbReference>